<proteinExistence type="predicted"/>
<dbReference type="InterPro" id="IPR012336">
    <property type="entry name" value="Thioredoxin-like_fold"/>
</dbReference>
<feature type="domain" description="Thioredoxin" evidence="3">
    <location>
        <begin position="15"/>
        <end position="149"/>
    </location>
</feature>
<dbReference type="SUPFAM" id="SSF81901">
    <property type="entry name" value="HCP-like"/>
    <property type="match status" value="1"/>
</dbReference>
<accession>A0ABS7Z0K4</accession>
<name>A0ABS7Z0K4_9SPHI</name>
<dbReference type="PANTHER" id="PTHR32234">
    <property type="entry name" value="THIOL:DISULFIDE INTERCHANGE PROTEIN DSBD"/>
    <property type="match status" value="1"/>
</dbReference>
<comment type="caution">
    <text evidence="4">The sequence shown here is derived from an EMBL/GenBank/DDBJ whole genome shotgun (WGS) entry which is preliminary data.</text>
</comment>
<dbReference type="SUPFAM" id="SSF52833">
    <property type="entry name" value="Thioredoxin-like"/>
    <property type="match status" value="1"/>
</dbReference>
<keyword evidence="5" id="KW-1185">Reference proteome</keyword>
<organism evidence="4 5">
    <name type="scientific">Sphingobacterium bovistauri</name>
    <dbReference type="NCBI Taxonomy" id="2781959"/>
    <lineage>
        <taxon>Bacteria</taxon>
        <taxon>Pseudomonadati</taxon>
        <taxon>Bacteroidota</taxon>
        <taxon>Sphingobacteriia</taxon>
        <taxon>Sphingobacteriales</taxon>
        <taxon>Sphingobacteriaceae</taxon>
        <taxon>Sphingobacterium</taxon>
    </lineage>
</organism>
<dbReference type="RefSeq" id="WP_225551028.1">
    <property type="nucleotide sequence ID" value="NZ_JADEYP010000001.1"/>
</dbReference>
<dbReference type="InterPro" id="IPR013766">
    <property type="entry name" value="Thioredoxin_domain"/>
</dbReference>
<evidence type="ECO:0000313" key="4">
    <source>
        <dbReference type="EMBL" id="MCA5003694.1"/>
    </source>
</evidence>
<protein>
    <submittedName>
        <fullName evidence="4">Thioredoxin family protein</fullName>
    </submittedName>
</protein>
<sequence length="416" mass="47873">MKILKTLLLICIFPLLSIAQEKGIKFEHNTNWEQVKAKAKAENKHIFVDCFTTWCGPCKWMAENVFVEESVGDFFNENYVNLKIQFDETKNDSEDVKSWYQESKRFTKEYNVTAYPTFLVFNPDGELVDKIIGGNEAEAFIATFKNVLLPENQFLTVKKKFIANPSDLALAKSILPKALDNKEDELIDLALNTIIKQSSKEELLSEENMLSFIRIAEGGVNNKAFEYIYNNKEPFEKFMLSKYQFPINDLLAFGIIKSEVTPQLYSGDEIDFDALSKNLSVKYDKIDLSKALESSRLKYLLNKKDWKEFVLLFDKVVENNKNISANQLNQYAWTFFEECSDKEGLKSALKWSKLSLDKEPNEAALLDTYANLLYKLGDKENALIWQEKAVNAASEDLKEELSANLDKMKQGIPTWE</sequence>
<dbReference type="InterPro" id="IPR011990">
    <property type="entry name" value="TPR-like_helical_dom_sf"/>
</dbReference>
<feature type="chain" id="PRO_5046465908" evidence="2">
    <location>
        <begin position="20"/>
        <end position="416"/>
    </location>
</feature>
<evidence type="ECO:0000259" key="3">
    <source>
        <dbReference type="PROSITE" id="PS51352"/>
    </source>
</evidence>
<dbReference type="Gene3D" id="3.40.30.10">
    <property type="entry name" value="Glutaredoxin"/>
    <property type="match status" value="1"/>
</dbReference>
<dbReference type="EMBL" id="JADEYP010000001">
    <property type="protein sequence ID" value="MCA5003694.1"/>
    <property type="molecule type" value="Genomic_DNA"/>
</dbReference>
<keyword evidence="1" id="KW-0676">Redox-active center</keyword>
<dbReference type="Proteomes" id="UP001165302">
    <property type="component" value="Unassembled WGS sequence"/>
</dbReference>
<evidence type="ECO:0000256" key="2">
    <source>
        <dbReference type="SAM" id="SignalP"/>
    </source>
</evidence>
<gene>
    <name evidence="4" type="ORF">IPZ78_00860</name>
</gene>
<dbReference type="InterPro" id="IPR017937">
    <property type="entry name" value="Thioredoxin_CS"/>
</dbReference>
<evidence type="ECO:0000313" key="5">
    <source>
        <dbReference type="Proteomes" id="UP001165302"/>
    </source>
</evidence>
<dbReference type="Pfam" id="PF13098">
    <property type="entry name" value="Thioredoxin_2"/>
    <property type="match status" value="1"/>
</dbReference>
<feature type="signal peptide" evidence="2">
    <location>
        <begin position="1"/>
        <end position="19"/>
    </location>
</feature>
<reference evidence="4" key="1">
    <citation type="submission" date="2020-10" db="EMBL/GenBank/DDBJ databases">
        <authorList>
            <person name="Lu T."/>
            <person name="Wang Q."/>
            <person name="Han X."/>
        </authorList>
    </citation>
    <scope>NUCLEOTIDE SEQUENCE</scope>
    <source>
        <strain evidence="4">WQ 366</strain>
    </source>
</reference>
<dbReference type="PANTHER" id="PTHR32234:SF0">
    <property type="entry name" value="THIOL:DISULFIDE INTERCHANGE PROTEIN DSBD"/>
    <property type="match status" value="1"/>
</dbReference>
<keyword evidence="2" id="KW-0732">Signal</keyword>
<dbReference type="InterPro" id="IPR036249">
    <property type="entry name" value="Thioredoxin-like_sf"/>
</dbReference>
<dbReference type="PROSITE" id="PS00194">
    <property type="entry name" value="THIOREDOXIN_1"/>
    <property type="match status" value="1"/>
</dbReference>
<dbReference type="PROSITE" id="PS51352">
    <property type="entry name" value="THIOREDOXIN_2"/>
    <property type="match status" value="1"/>
</dbReference>
<dbReference type="Gene3D" id="1.25.40.10">
    <property type="entry name" value="Tetratricopeptide repeat domain"/>
    <property type="match status" value="1"/>
</dbReference>
<evidence type="ECO:0000256" key="1">
    <source>
        <dbReference type="ARBA" id="ARBA00023284"/>
    </source>
</evidence>